<keyword evidence="3 7" id="KW-0808">Transferase</keyword>
<organism evidence="10 11">
    <name type="scientific">Blastococcus mobilis</name>
    <dbReference type="NCBI Taxonomy" id="1938746"/>
    <lineage>
        <taxon>Bacteria</taxon>
        <taxon>Bacillati</taxon>
        <taxon>Actinomycetota</taxon>
        <taxon>Actinomycetes</taxon>
        <taxon>Geodermatophilales</taxon>
        <taxon>Geodermatophilaceae</taxon>
        <taxon>Blastococcus</taxon>
    </lineage>
</organism>
<evidence type="ECO:0000256" key="8">
    <source>
        <dbReference type="SAM" id="MobiDB-lite"/>
    </source>
</evidence>
<dbReference type="Pfam" id="PF01189">
    <property type="entry name" value="Methyltr_RsmB-F"/>
    <property type="match status" value="1"/>
</dbReference>
<dbReference type="FunFam" id="3.40.50.150:FF:000257">
    <property type="entry name" value="16S rRNA methyltransferase"/>
    <property type="match status" value="1"/>
</dbReference>
<comment type="function">
    <text evidence="6">May act as RNA methyltransferase.</text>
</comment>
<feature type="binding site" evidence="7">
    <location>
        <position position="305"/>
    </location>
    <ligand>
        <name>S-adenosyl-L-methionine</name>
        <dbReference type="ChEBI" id="CHEBI:59789"/>
    </ligand>
</feature>
<dbReference type="Pfam" id="PF01029">
    <property type="entry name" value="NusB"/>
    <property type="match status" value="1"/>
</dbReference>
<sequence length="462" mass="49242">MTRPPRRPGRTPGRRHPATRRRELDGARLTAYDVLDGVSSRAAYANLLLPQLLRERQLDVRDAAFATQLAYGTLRAQGTLDAILAGLVSRPLGELDPRVLDLLRLGAYQLIDLRVPSHAAVDTTVDLTRAIVGTGASGLVNAVLRKVAAGGDRDQWLSTLGVAGEERLALATNHPRWIVDAWRDALGGEGELEPALLADDAAPEVHLVARRMGRDALVEESGGEAGPWSPFAVRLHGGDPGRLASVRSGVAAVQDEGSQVAGLLLTRAPLEGRDEAWLDMCAGPGGKAGLLAAVRPEGVRLTAADRAPHRAELVRKALAGEADVEVLAADGTAPPWESGSFDRVLLDAPCTGLGALRRRPEVRWRRTEDDVPPLADLQAELLASALASVRVGGVVAYVTCSPHTAETADVVDAAAARDGVEVLPVAPLFPEIPGIERDDYGQLWPHRHGTDAMFMALLRRTR</sequence>
<dbReference type="CDD" id="cd02440">
    <property type="entry name" value="AdoMet_MTases"/>
    <property type="match status" value="1"/>
</dbReference>
<evidence type="ECO:0000313" key="11">
    <source>
        <dbReference type="Proteomes" id="UP000198403"/>
    </source>
</evidence>
<dbReference type="SUPFAM" id="SSF48013">
    <property type="entry name" value="NusB-like"/>
    <property type="match status" value="1"/>
</dbReference>
<reference evidence="10 11" key="1">
    <citation type="submission" date="2017-06" db="EMBL/GenBank/DDBJ databases">
        <authorList>
            <person name="Kim H.J."/>
            <person name="Triplett B.A."/>
        </authorList>
    </citation>
    <scope>NUCLEOTIDE SEQUENCE [LARGE SCALE GENOMIC DNA]</scope>
    <source>
        <strain evidence="10 11">DSM 44272</strain>
    </source>
</reference>
<dbReference type="PANTHER" id="PTHR22807">
    <property type="entry name" value="NOP2 YEAST -RELATED NOL1/NOP2/FMU SUN DOMAIN-CONTAINING"/>
    <property type="match status" value="1"/>
</dbReference>
<evidence type="ECO:0000256" key="6">
    <source>
        <dbReference type="ARBA" id="ARBA00059465"/>
    </source>
</evidence>
<dbReference type="InterPro" id="IPR023267">
    <property type="entry name" value="RCMT"/>
</dbReference>
<comment type="similarity">
    <text evidence="1 7">Belongs to the class I-like SAM-binding methyltransferase superfamily. RsmB/NOP family.</text>
</comment>
<accession>A0A238Z5X8</accession>
<evidence type="ECO:0000313" key="10">
    <source>
        <dbReference type="EMBL" id="SNR78378.1"/>
    </source>
</evidence>
<dbReference type="PRINTS" id="PR02008">
    <property type="entry name" value="RCMTFAMILY"/>
</dbReference>
<dbReference type="InterPro" id="IPR035926">
    <property type="entry name" value="NusB-like_sf"/>
</dbReference>
<name>A0A238Z5X8_9ACTN</name>
<dbReference type="InterPro" id="IPR018314">
    <property type="entry name" value="RsmB/NOL1/NOP2-like_CS"/>
</dbReference>
<dbReference type="Proteomes" id="UP000198403">
    <property type="component" value="Unassembled WGS sequence"/>
</dbReference>
<evidence type="ECO:0000256" key="1">
    <source>
        <dbReference type="ARBA" id="ARBA00007494"/>
    </source>
</evidence>
<dbReference type="PANTHER" id="PTHR22807:SF53">
    <property type="entry name" value="RIBOSOMAL RNA SMALL SUBUNIT METHYLTRANSFERASE B-RELATED"/>
    <property type="match status" value="1"/>
</dbReference>
<feature type="binding site" evidence="7">
    <location>
        <begin position="281"/>
        <end position="287"/>
    </location>
    <ligand>
        <name>S-adenosyl-L-methionine</name>
        <dbReference type="ChEBI" id="CHEBI:59789"/>
    </ligand>
</feature>
<dbReference type="GO" id="GO:0001510">
    <property type="term" value="P:RNA methylation"/>
    <property type="evidence" value="ECO:0007669"/>
    <property type="project" value="InterPro"/>
</dbReference>
<evidence type="ECO:0000256" key="2">
    <source>
        <dbReference type="ARBA" id="ARBA00022603"/>
    </source>
</evidence>
<dbReference type="InterPro" id="IPR001678">
    <property type="entry name" value="MeTrfase_RsmB-F_NOP2_dom"/>
</dbReference>
<dbReference type="OrthoDB" id="9810297at2"/>
<feature type="region of interest" description="Disordered" evidence="8">
    <location>
        <begin position="1"/>
        <end position="21"/>
    </location>
</feature>
<dbReference type="PROSITE" id="PS51686">
    <property type="entry name" value="SAM_MT_RSMB_NOP"/>
    <property type="match status" value="1"/>
</dbReference>
<keyword evidence="2 7" id="KW-0489">Methyltransferase</keyword>
<dbReference type="AlphaFoldDB" id="A0A238Z5X8"/>
<dbReference type="Gene3D" id="1.10.940.10">
    <property type="entry name" value="NusB-like"/>
    <property type="match status" value="1"/>
</dbReference>
<dbReference type="PROSITE" id="PS01153">
    <property type="entry name" value="NOL1_NOP2_SUN"/>
    <property type="match status" value="1"/>
</dbReference>
<feature type="binding site" evidence="7">
    <location>
        <position position="330"/>
    </location>
    <ligand>
        <name>S-adenosyl-L-methionine</name>
        <dbReference type="ChEBI" id="CHEBI:59789"/>
    </ligand>
</feature>
<dbReference type="InterPro" id="IPR006027">
    <property type="entry name" value="NusB_RsmB_TIM44"/>
</dbReference>
<keyword evidence="5 7" id="KW-0694">RNA-binding</keyword>
<evidence type="ECO:0000259" key="9">
    <source>
        <dbReference type="PROSITE" id="PS51686"/>
    </source>
</evidence>
<feature type="domain" description="SAM-dependent MTase RsmB/NOP-type" evidence="9">
    <location>
        <begin position="184"/>
        <end position="461"/>
    </location>
</feature>
<evidence type="ECO:0000256" key="7">
    <source>
        <dbReference type="PROSITE-ProRule" id="PRU01023"/>
    </source>
</evidence>
<dbReference type="GO" id="GO:0006355">
    <property type="term" value="P:regulation of DNA-templated transcription"/>
    <property type="evidence" value="ECO:0007669"/>
    <property type="project" value="InterPro"/>
</dbReference>
<evidence type="ECO:0000256" key="5">
    <source>
        <dbReference type="ARBA" id="ARBA00022884"/>
    </source>
</evidence>
<gene>
    <name evidence="10" type="ORF">SAMN06272737_12539</name>
</gene>
<proteinExistence type="inferred from homology"/>
<keyword evidence="11" id="KW-1185">Reference proteome</keyword>
<feature type="active site" description="Nucleophile" evidence="7">
    <location>
        <position position="400"/>
    </location>
</feature>
<dbReference type="SUPFAM" id="SSF53335">
    <property type="entry name" value="S-adenosyl-L-methionine-dependent methyltransferases"/>
    <property type="match status" value="1"/>
</dbReference>
<evidence type="ECO:0000256" key="4">
    <source>
        <dbReference type="ARBA" id="ARBA00022691"/>
    </source>
</evidence>
<dbReference type="Gene3D" id="3.40.50.150">
    <property type="entry name" value="Vaccinia Virus protein VP39"/>
    <property type="match status" value="1"/>
</dbReference>
<feature type="binding site" evidence="7">
    <location>
        <position position="347"/>
    </location>
    <ligand>
        <name>S-adenosyl-L-methionine</name>
        <dbReference type="ChEBI" id="CHEBI:59789"/>
    </ligand>
</feature>
<dbReference type="GO" id="GO:0003723">
    <property type="term" value="F:RNA binding"/>
    <property type="evidence" value="ECO:0007669"/>
    <property type="project" value="UniProtKB-UniRule"/>
</dbReference>
<feature type="compositionally biased region" description="Basic residues" evidence="8">
    <location>
        <begin position="1"/>
        <end position="19"/>
    </location>
</feature>
<dbReference type="InterPro" id="IPR049560">
    <property type="entry name" value="MeTrfase_RsmB-F_NOP2_cat"/>
</dbReference>
<dbReference type="InterPro" id="IPR029063">
    <property type="entry name" value="SAM-dependent_MTases_sf"/>
</dbReference>
<keyword evidence="4 7" id="KW-0949">S-adenosyl-L-methionine</keyword>
<evidence type="ECO:0000256" key="3">
    <source>
        <dbReference type="ARBA" id="ARBA00022679"/>
    </source>
</evidence>
<dbReference type="EMBL" id="FZNO01000025">
    <property type="protein sequence ID" value="SNR78378.1"/>
    <property type="molecule type" value="Genomic_DNA"/>
</dbReference>
<dbReference type="RefSeq" id="WP_089338184.1">
    <property type="nucleotide sequence ID" value="NZ_FZNO01000025.1"/>
</dbReference>
<protein>
    <submittedName>
        <fullName evidence="10">16S rRNA (Cytosine967-C5)-methyltransferase</fullName>
    </submittedName>
</protein>
<dbReference type="GO" id="GO:0008173">
    <property type="term" value="F:RNA methyltransferase activity"/>
    <property type="evidence" value="ECO:0007669"/>
    <property type="project" value="InterPro"/>
</dbReference>